<sequence>MSGLTTTEERLVSLPRLAKPLMTAVAATAVLTTAACGGDSTDAAGTDSAETTDGGSDAAPAPGGDYADGTYAANGTYSNPGGTSEVSVELTLEDNTVADVTVTPMASGTSRQFQDQFAGGIADEVVGVAIDDLDVGRVAGSSLTADGFNEAVEQIKADAAA</sequence>
<accession>A0ABN2W9S1</accession>
<evidence type="ECO:0000256" key="1">
    <source>
        <dbReference type="SAM" id="MobiDB-lite"/>
    </source>
</evidence>
<evidence type="ECO:0008006" key="4">
    <source>
        <dbReference type="Google" id="ProtNLM"/>
    </source>
</evidence>
<feature type="region of interest" description="Disordered" evidence="1">
    <location>
        <begin position="36"/>
        <end position="85"/>
    </location>
</feature>
<evidence type="ECO:0000313" key="3">
    <source>
        <dbReference type="Proteomes" id="UP001501480"/>
    </source>
</evidence>
<dbReference type="RefSeq" id="WP_344330179.1">
    <property type="nucleotide sequence ID" value="NZ_BAAAPY010000016.1"/>
</dbReference>
<proteinExistence type="predicted"/>
<feature type="compositionally biased region" description="Low complexity" evidence="1">
    <location>
        <begin position="53"/>
        <end position="69"/>
    </location>
</feature>
<dbReference type="EMBL" id="BAAAPY010000016">
    <property type="protein sequence ID" value="GAA2085578.1"/>
    <property type="molecule type" value="Genomic_DNA"/>
</dbReference>
<evidence type="ECO:0000313" key="2">
    <source>
        <dbReference type="EMBL" id="GAA2085578.1"/>
    </source>
</evidence>
<keyword evidence="3" id="KW-1185">Reference proteome</keyword>
<gene>
    <name evidence="2" type="ORF">GCM10009821_29030</name>
</gene>
<comment type="caution">
    <text evidence="2">The sequence shown here is derived from an EMBL/GenBank/DDBJ whole genome shotgun (WGS) entry which is preliminary data.</text>
</comment>
<protein>
    <recommendedName>
        <fullName evidence="4">FMN-binding protein</fullName>
    </recommendedName>
</protein>
<feature type="compositionally biased region" description="Polar residues" evidence="1">
    <location>
        <begin position="73"/>
        <end position="85"/>
    </location>
</feature>
<name>A0ABN2W9S1_9ACTN</name>
<reference evidence="2 3" key="1">
    <citation type="journal article" date="2019" name="Int. J. Syst. Evol. Microbiol.">
        <title>The Global Catalogue of Microorganisms (GCM) 10K type strain sequencing project: providing services to taxonomists for standard genome sequencing and annotation.</title>
        <authorList>
            <consortium name="The Broad Institute Genomics Platform"/>
            <consortium name="The Broad Institute Genome Sequencing Center for Infectious Disease"/>
            <person name="Wu L."/>
            <person name="Ma J."/>
        </authorList>
    </citation>
    <scope>NUCLEOTIDE SEQUENCE [LARGE SCALE GENOMIC DNA]</scope>
    <source>
        <strain evidence="2 3">JCM 15749</strain>
    </source>
</reference>
<organism evidence="2 3">
    <name type="scientific">Aeromicrobium halocynthiae</name>
    <dbReference type="NCBI Taxonomy" id="560557"/>
    <lineage>
        <taxon>Bacteria</taxon>
        <taxon>Bacillati</taxon>
        <taxon>Actinomycetota</taxon>
        <taxon>Actinomycetes</taxon>
        <taxon>Propionibacteriales</taxon>
        <taxon>Nocardioidaceae</taxon>
        <taxon>Aeromicrobium</taxon>
    </lineage>
</organism>
<dbReference type="Proteomes" id="UP001501480">
    <property type="component" value="Unassembled WGS sequence"/>
</dbReference>